<protein>
    <submittedName>
        <fullName evidence="2">Uncharacterized protein</fullName>
    </submittedName>
</protein>
<organism evidence="2 3">
    <name type="scientific">[Clostridium] symbiosum ATCC 14940</name>
    <dbReference type="NCBI Taxonomy" id="411472"/>
    <lineage>
        <taxon>Bacteria</taxon>
        <taxon>Bacillati</taxon>
        <taxon>Bacillota</taxon>
        <taxon>Clostridia</taxon>
        <taxon>Lachnospirales</taxon>
        <taxon>Lachnospiraceae</taxon>
        <taxon>Otoolea</taxon>
    </lineage>
</organism>
<name>A0ABC9TXT7_CLOSY</name>
<proteinExistence type="predicted"/>
<gene>
    <name evidence="2" type="ORF">CLOSYM_02303</name>
</gene>
<feature type="region of interest" description="Disordered" evidence="1">
    <location>
        <begin position="47"/>
        <end position="102"/>
    </location>
</feature>
<evidence type="ECO:0000313" key="3">
    <source>
        <dbReference type="Proteomes" id="UP000016491"/>
    </source>
</evidence>
<evidence type="ECO:0000256" key="1">
    <source>
        <dbReference type="SAM" id="MobiDB-lite"/>
    </source>
</evidence>
<accession>A0ABC9TXT7</accession>
<evidence type="ECO:0000313" key="2">
    <source>
        <dbReference type="EMBL" id="ERI76937.1"/>
    </source>
</evidence>
<sequence length="102" mass="11064">MIGGTKDSDPGYRAVRCPFRRLIVLLPQGGEELVAATTFIRSGPRLSSQVISGGRDKTPHHHLKRETLSRRRPADGADILGGVVGPADPLPGGRRQNQFRRG</sequence>
<comment type="caution">
    <text evidence="2">The sequence shown here is derived from an EMBL/GenBank/DDBJ whole genome shotgun (WGS) entry which is preliminary data.</text>
</comment>
<feature type="non-terminal residue" evidence="2">
    <location>
        <position position="102"/>
    </location>
</feature>
<reference evidence="2 3" key="1">
    <citation type="submission" date="2013-07" db="EMBL/GenBank/DDBJ databases">
        <authorList>
            <person name="Weinstock G."/>
            <person name="Sodergren E."/>
            <person name="Wylie T."/>
            <person name="Fulton L."/>
            <person name="Fulton R."/>
            <person name="Fronick C."/>
            <person name="O'Laughlin M."/>
            <person name="Godfrey J."/>
            <person name="Miner T."/>
            <person name="Herter B."/>
            <person name="Appelbaum E."/>
            <person name="Cordes M."/>
            <person name="Lek S."/>
            <person name="Wollam A."/>
            <person name="Pepin K.H."/>
            <person name="Palsikar V.B."/>
            <person name="Mitreva M."/>
            <person name="Wilson R.K."/>
        </authorList>
    </citation>
    <scope>NUCLEOTIDE SEQUENCE [LARGE SCALE GENOMIC DNA]</scope>
    <source>
        <strain evidence="2 3">ATCC 14940</strain>
    </source>
</reference>
<dbReference type="Proteomes" id="UP000016491">
    <property type="component" value="Unassembled WGS sequence"/>
</dbReference>
<feature type="compositionally biased region" description="Basic and acidic residues" evidence="1">
    <location>
        <begin position="65"/>
        <end position="75"/>
    </location>
</feature>
<dbReference type="AlphaFoldDB" id="A0ABC9TXT7"/>
<dbReference type="EMBL" id="AWSU01000177">
    <property type="protein sequence ID" value="ERI76937.1"/>
    <property type="molecule type" value="Genomic_DNA"/>
</dbReference>